<evidence type="ECO:0000313" key="1">
    <source>
        <dbReference type="EMBL" id="KAJ1363433.1"/>
    </source>
</evidence>
<dbReference type="AlphaFoldDB" id="A0AAD5QSU9"/>
<sequence length="126" mass="13953">MASAKSVDTAQAMLEEVGRLTAAVKSIETADEMLEEEVKPLTVTEPLTACTSILFTNHEYLLLIPDKYCHEQNSEIAVSDTEVQTAHSDYIYSEYSLPPSNTDVKSSGFLLLVSVSFIFEPPFKLM</sequence>
<reference evidence="1" key="1">
    <citation type="submission" date="2021-06" db="EMBL/GenBank/DDBJ databases">
        <title>Parelaphostrongylus tenuis whole genome reference sequence.</title>
        <authorList>
            <person name="Garwood T.J."/>
            <person name="Larsen P.A."/>
            <person name="Fountain-Jones N.M."/>
            <person name="Garbe J.R."/>
            <person name="Macchietto M.G."/>
            <person name="Kania S.A."/>
            <person name="Gerhold R.W."/>
            <person name="Richards J.E."/>
            <person name="Wolf T.M."/>
        </authorList>
    </citation>
    <scope>NUCLEOTIDE SEQUENCE</scope>
    <source>
        <strain evidence="1">MNPRO001-30</strain>
        <tissue evidence="1">Meninges</tissue>
    </source>
</reference>
<evidence type="ECO:0000313" key="2">
    <source>
        <dbReference type="Proteomes" id="UP001196413"/>
    </source>
</evidence>
<dbReference type="Proteomes" id="UP001196413">
    <property type="component" value="Unassembled WGS sequence"/>
</dbReference>
<proteinExistence type="predicted"/>
<accession>A0AAD5QSU9</accession>
<name>A0AAD5QSU9_PARTN</name>
<organism evidence="1 2">
    <name type="scientific">Parelaphostrongylus tenuis</name>
    <name type="common">Meningeal worm</name>
    <dbReference type="NCBI Taxonomy" id="148309"/>
    <lineage>
        <taxon>Eukaryota</taxon>
        <taxon>Metazoa</taxon>
        <taxon>Ecdysozoa</taxon>
        <taxon>Nematoda</taxon>
        <taxon>Chromadorea</taxon>
        <taxon>Rhabditida</taxon>
        <taxon>Rhabditina</taxon>
        <taxon>Rhabditomorpha</taxon>
        <taxon>Strongyloidea</taxon>
        <taxon>Metastrongylidae</taxon>
        <taxon>Parelaphostrongylus</taxon>
    </lineage>
</organism>
<dbReference type="EMBL" id="JAHQIW010004715">
    <property type="protein sequence ID" value="KAJ1363433.1"/>
    <property type="molecule type" value="Genomic_DNA"/>
</dbReference>
<gene>
    <name evidence="1" type="ORF">KIN20_023303</name>
</gene>
<protein>
    <submittedName>
        <fullName evidence="1">Uncharacterized protein</fullName>
    </submittedName>
</protein>
<keyword evidence="2" id="KW-1185">Reference proteome</keyword>
<comment type="caution">
    <text evidence="1">The sequence shown here is derived from an EMBL/GenBank/DDBJ whole genome shotgun (WGS) entry which is preliminary data.</text>
</comment>